<dbReference type="KEGG" id="acis:CBP35_19595"/>
<organism evidence="1 2">
    <name type="scientific">Acidovorax carolinensis</name>
    <dbReference type="NCBI Taxonomy" id="553814"/>
    <lineage>
        <taxon>Bacteria</taxon>
        <taxon>Pseudomonadati</taxon>
        <taxon>Pseudomonadota</taxon>
        <taxon>Betaproteobacteria</taxon>
        <taxon>Burkholderiales</taxon>
        <taxon>Comamonadaceae</taxon>
        <taxon>Acidovorax</taxon>
    </lineage>
</organism>
<reference evidence="1" key="1">
    <citation type="submission" date="2017-05" db="EMBL/GenBank/DDBJ databases">
        <title>Polyphasic characterization of four soil-derived phenanthrene-degrading Acidovorax strains and proposal of Acidovorax phenanthrenivorans sp. nov.</title>
        <authorList>
            <person name="Singleton D."/>
            <person name="Lee J."/>
            <person name="Dickey A.N."/>
            <person name="Stroud A."/>
            <person name="Scholl E.H."/>
            <person name="Wright F.A."/>
            <person name="Aitken M.D."/>
        </authorList>
    </citation>
    <scope>NUCLEOTIDE SEQUENCE</scope>
    <source>
        <strain evidence="1">P4</strain>
        <plasmid evidence="1">pACP4.1</plasmid>
    </source>
</reference>
<dbReference type="KEGG" id="acip:CBP36_19640"/>
<sequence length="196" mass="20759">MATLAIAAGAQAQVSVAGKDLELYGVSLKNAKTSDFLRSAKAAGVESTSFFATSRDQIFYARRAGVPGLSQFALLEDQGAVLSLRFDVSNDPKESADLRALLVSKYGEPAVLVGSRTIGMKFAAAAAPAAPDGIYEWQFARGMKLVYAQPVNSAGATLTYSDTEATAKWEQNTRDASSRFASDAAQKQMAGIINNY</sequence>
<dbReference type="AlphaFoldDB" id="A0A240UJI1"/>
<geneLocation type="plasmid" evidence="1 2">
    <name>pACP4.1</name>
</geneLocation>
<dbReference type="Proteomes" id="UP000194440">
    <property type="component" value="Plasmid pACP4.1"/>
</dbReference>
<protein>
    <submittedName>
        <fullName evidence="1">Uncharacterized protein</fullName>
    </submittedName>
</protein>
<keyword evidence="1" id="KW-0614">Plasmid</keyword>
<dbReference type="EMBL" id="CP021367">
    <property type="protein sequence ID" value="ART61180.1"/>
    <property type="molecule type" value="Genomic_DNA"/>
</dbReference>
<keyword evidence="2" id="KW-1185">Reference proteome</keyword>
<gene>
    <name evidence="1" type="ORF">CBP36_19640</name>
</gene>
<name>A0A240UJI1_9BURK</name>
<evidence type="ECO:0000313" key="2">
    <source>
        <dbReference type="Proteomes" id="UP000194440"/>
    </source>
</evidence>
<evidence type="ECO:0000313" key="1">
    <source>
        <dbReference type="EMBL" id="ART61180.1"/>
    </source>
</evidence>
<proteinExistence type="predicted"/>
<accession>A0A240UJI1</accession>